<evidence type="ECO:0000313" key="2">
    <source>
        <dbReference type="Proteomes" id="UP000029867"/>
    </source>
</evidence>
<gene>
    <name evidence="1" type="ORF">JL09_g6856</name>
</gene>
<proteinExistence type="predicted"/>
<organism evidence="1 2">
    <name type="scientific">Pichia kudriavzevii</name>
    <name type="common">Yeast</name>
    <name type="synonym">Issatchenkia orientalis</name>
    <dbReference type="NCBI Taxonomy" id="4909"/>
    <lineage>
        <taxon>Eukaryota</taxon>
        <taxon>Fungi</taxon>
        <taxon>Dikarya</taxon>
        <taxon>Ascomycota</taxon>
        <taxon>Saccharomycotina</taxon>
        <taxon>Pichiomycetes</taxon>
        <taxon>Pichiales</taxon>
        <taxon>Pichiaceae</taxon>
        <taxon>Pichia</taxon>
    </lineage>
</organism>
<reference evidence="2" key="1">
    <citation type="journal article" date="2014" name="Microb. Cell Fact.">
        <title>Exploiting Issatchenkia orientalis SD108 for succinic acid production.</title>
        <authorList>
            <person name="Xiao H."/>
            <person name="Shao Z."/>
            <person name="Jiang Y."/>
            <person name="Dole S."/>
            <person name="Zhao H."/>
        </authorList>
    </citation>
    <scope>NUCLEOTIDE SEQUENCE [LARGE SCALE GENOMIC DNA]</scope>
    <source>
        <strain evidence="2">SD108</strain>
    </source>
</reference>
<dbReference type="EMBL" id="JQFK01002141">
    <property type="protein sequence ID" value="KGK32537.1"/>
    <property type="molecule type" value="Genomic_DNA"/>
</dbReference>
<dbReference type="Proteomes" id="UP000029867">
    <property type="component" value="Unassembled WGS sequence"/>
</dbReference>
<accession>A0A099NKU1</accession>
<protein>
    <submittedName>
        <fullName evidence="1">Uncharacterized protein</fullName>
    </submittedName>
</protein>
<comment type="caution">
    <text evidence="1">The sequence shown here is derived from an EMBL/GenBank/DDBJ whole genome shotgun (WGS) entry which is preliminary data.</text>
</comment>
<feature type="non-terminal residue" evidence="1">
    <location>
        <position position="1"/>
    </location>
</feature>
<sequence>VYRVILNLISADLILFDFI</sequence>
<name>A0A099NKU1_PICKU</name>
<dbReference type="AlphaFoldDB" id="A0A099NKU1"/>
<evidence type="ECO:0000313" key="1">
    <source>
        <dbReference type="EMBL" id="KGK32537.1"/>
    </source>
</evidence>
<dbReference type="HOGENOM" id="CLU_222276_0_0_1"/>